<protein>
    <recommendedName>
        <fullName evidence="3">F-box domain-containing protein</fullName>
    </recommendedName>
</protein>
<accession>A0A397T093</accession>
<dbReference type="Gene3D" id="3.80.10.10">
    <property type="entry name" value="Ribonuclease Inhibitor"/>
    <property type="match status" value="1"/>
</dbReference>
<dbReference type="EMBL" id="QKYT01000173">
    <property type="protein sequence ID" value="RIA90729.1"/>
    <property type="molecule type" value="Genomic_DNA"/>
</dbReference>
<sequence>MSITNSIQNENKKPLHIPSDVIEEILFFIQEDDLETLHSCSLINRQWCQLVIPKLWKHPFYYAQKGNSKLISLILSFLKDIQKESLIYNGIILSSTTTFNSNYRSKFNYISMIKHLHYDFMLISVEEWCKQLTFAPVNVVSLIIKIILKLFIDNSVKLNSLFIWPSHVRWRHYNLNRYIELVEPEFNGLIENLKFLHVETHSHYPSANFIQKLSLIVRNVEILHLRTPLLGLMRFPNSMEDNMAKSLCTLIQSQNNLKEFKLVNSIRYTSSFIASLSIHTNNLKSIILFDTKIDEIDTWKTLTNCFNLENFEIINCVGLHDEFILPFNNIINWKKLKWISIEKNQPSDVNDELKLWIINRYKKGLNDYGFGKLFDNFINVSKGNENGDIIIK</sequence>
<comment type="caution">
    <text evidence="1">The sequence shown here is derived from an EMBL/GenBank/DDBJ whole genome shotgun (WGS) entry which is preliminary data.</text>
</comment>
<dbReference type="SUPFAM" id="SSF81383">
    <property type="entry name" value="F-box domain"/>
    <property type="match status" value="1"/>
</dbReference>
<organism evidence="1 2">
    <name type="scientific">Glomus cerebriforme</name>
    <dbReference type="NCBI Taxonomy" id="658196"/>
    <lineage>
        <taxon>Eukaryota</taxon>
        <taxon>Fungi</taxon>
        <taxon>Fungi incertae sedis</taxon>
        <taxon>Mucoromycota</taxon>
        <taxon>Glomeromycotina</taxon>
        <taxon>Glomeromycetes</taxon>
        <taxon>Glomerales</taxon>
        <taxon>Glomeraceae</taxon>
        <taxon>Glomus</taxon>
    </lineage>
</organism>
<dbReference type="OrthoDB" id="2351194at2759"/>
<evidence type="ECO:0000313" key="1">
    <source>
        <dbReference type="EMBL" id="RIA90729.1"/>
    </source>
</evidence>
<dbReference type="InterPro" id="IPR032675">
    <property type="entry name" value="LRR_dom_sf"/>
</dbReference>
<keyword evidence="2" id="KW-1185">Reference proteome</keyword>
<evidence type="ECO:0008006" key="3">
    <source>
        <dbReference type="Google" id="ProtNLM"/>
    </source>
</evidence>
<gene>
    <name evidence="1" type="ORF">C1645_875931</name>
</gene>
<dbReference type="AlphaFoldDB" id="A0A397T093"/>
<dbReference type="Proteomes" id="UP000265703">
    <property type="component" value="Unassembled WGS sequence"/>
</dbReference>
<proteinExistence type="predicted"/>
<reference evidence="1 2" key="1">
    <citation type="submission" date="2018-06" db="EMBL/GenBank/DDBJ databases">
        <title>Comparative genomics reveals the genomic features of Rhizophagus irregularis, R. cerebriforme, R. diaphanum and Gigaspora rosea, and their symbiotic lifestyle signature.</title>
        <authorList>
            <person name="Morin E."/>
            <person name="San Clemente H."/>
            <person name="Chen E.C.H."/>
            <person name="De La Providencia I."/>
            <person name="Hainaut M."/>
            <person name="Kuo A."/>
            <person name="Kohler A."/>
            <person name="Murat C."/>
            <person name="Tang N."/>
            <person name="Roy S."/>
            <person name="Loubradou J."/>
            <person name="Henrissat B."/>
            <person name="Grigoriev I.V."/>
            <person name="Corradi N."/>
            <person name="Roux C."/>
            <person name="Martin F.M."/>
        </authorList>
    </citation>
    <scope>NUCLEOTIDE SEQUENCE [LARGE SCALE GENOMIC DNA]</scope>
    <source>
        <strain evidence="1 2">DAOM 227022</strain>
    </source>
</reference>
<name>A0A397T093_9GLOM</name>
<dbReference type="InterPro" id="IPR036047">
    <property type="entry name" value="F-box-like_dom_sf"/>
</dbReference>
<evidence type="ECO:0000313" key="2">
    <source>
        <dbReference type="Proteomes" id="UP000265703"/>
    </source>
</evidence>